<evidence type="ECO:0000313" key="2">
    <source>
        <dbReference type="Proteomes" id="UP000622552"/>
    </source>
</evidence>
<dbReference type="PANTHER" id="PTHR43434">
    <property type="entry name" value="PHOSPHOGLYCOLATE PHOSPHATASE"/>
    <property type="match status" value="1"/>
</dbReference>
<dbReference type="InterPro" id="IPR036412">
    <property type="entry name" value="HAD-like_sf"/>
</dbReference>
<organism evidence="1 2">
    <name type="scientific">Longispora fulva</name>
    <dbReference type="NCBI Taxonomy" id="619741"/>
    <lineage>
        <taxon>Bacteria</taxon>
        <taxon>Bacillati</taxon>
        <taxon>Actinomycetota</taxon>
        <taxon>Actinomycetes</taxon>
        <taxon>Micromonosporales</taxon>
        <taxon>Micromonosporaceae</taxon>
        <taxon>Longispora</taxon>
    </lineage>
</organism>
<dbReference type="RefSeq" id="WP_231398746.1">
    <property type="nucleotide sequence ID" value="NZ_BONS01000001.1"/>
</dbReference>
<proteinExistence type="predicted"/>
<dbReference type="InterPro" id="IPR023214">
    <property type="entry name" value="HAD_sf"/>
</dbReference>
<sequence length="209" mass="21194">MVSHLVWDMDGTLIDSTGVVPDALADAIAEIGGQRPDPVEVVAAYSLGTPEVILEHFLGRALTGDEAGVYYRLLAGAVVDPYPGILPTLEALVGLGLPVVVFTGTTCRAAHALLGPAGIHPSLVVGGDQVPAKPAPDGLLRVAAELGIEPSAIGYIGDANVDLRAAHAAGATALAAGWGHLHDPAEPAHAVLSHPSQALELLTGRRAGC</sequence>
<accession>A0A8J7KFA2</accession>
<dbReference type="SFLD" id="SFLDG01129">
    <property type="entry name" value="C1.5:_HAD__Beta-PGM__Phosphata"/>
    <property type="match status" value="1"/>
</dbReference>
<dbReference type="SUPFAM" id="SSF56784">
    <property type="entry name" value="HAD-like"/>
    <property type="match status" value="1"/>
</dbReference>
<dbReference type="GO" id="GO:0008967">
    <property type="term" value="F:phosphoglycolate phosphatase activity"/>
    <property type="evidence" value="ECO:0007669"/>
    <property type="project" value="TreeGrafter"/>
</dbReference>
<reference evidence="1" key="1">
    <citation type="submission" date="2020-11" db="EMBL/GenBank/DDBJ databases">
        <title>Sequencing the genomes of 1000 actinobacteria strains.</title>
        <authorList>
            <person name="Klenk H.-P."/>
        </authorList>
    </citation>
    <scope>NUCLEOTIDE SEQUENCE</scope>
    <source>
        <strain evidence="1">DSM 45356</strain>
    </source>
</reference>
<dbReference type="EMBL" id="JADOUF010000001">
    <property type="protein sequence ID" value="MBG6135930.1"/>
    <property type="molecule type" value="Genomic_DNA"/>
</dbReference>
<dbReference type="PANTHER" id="PTHR43434:SF1">
    <property type="entry name" value="PHOSPHOGLYCOLATE PHOSPHATASE"/>
    <property type="match status" value="1"/>
</dbReference>
<dbReference type="NCBIfam" id="TIGR01549">
    <property type="entry name" value="HAD-SF-IA-v1"/>
    <property type="match status" value="1"/>
</dbReference>
<dbReference type="Gene3D" id="3.40.50.1000">
    <property type="entry name" value="HAD superfamily/HAD-like"/>
    <property type="match status" value="1"/>
</dbReference>
<dbReference type="Pfam" id="PF00702">
    <property type="entry name" value="Hydrolase"/>
    <property type="match status" value="1"/>
</dbReference>
<comment type="caution">
    <text evidence="1">The sequence shown here is derived from an EMBL/GenBank/DDBJ whole genome shotgun (WGS) entry which is preliminary data.</text>
</comment>
<keyword evidence="1" id="KW-0378">Hydrolase</keyword>
<dbReference type="GO" id="GO:0006281">
    <property type="term" value="P:DNA repair"/>
    <property type="evidence" value="ECO:0007669"/>
    <property type="project" value="TreeGrafter"/>
</dbReference>
<protein>
    <submittedName>
        <fullName evidence="1">HAD superfamily hydrolase (TIGR01509 family)</fullName>
    </submittedName>
</protein>
<dbReference type="Gene3D" id="1.10.150.240">
    <property type="entry name" value="Putative phosphatase, domain 2"/>
    <property type="match status" value="1"/>
</dbReference>
<name>A0A8J7KFA2_9ACTN</name>
<gene>
    <name evidence="1" type="ORF">IW245_002124</name>
</gene>
<dbReference type="AlphaFoldDB" id="A0A8J7KFA2"/>
<dbReference type="SFLD" id="SFLDS00003">
    <property type="entry name" value="Haloacid_Dehalogenase"/>
    <property type="match status" value="1"/>
</dbReference>
<dbReference type="InterPro" id="IPR050155">
    <property type="entry name" value="HAD-like_hydrolase_sf"/>
</dbReference>
<keyword evidence="2" id="KW-1185">Reference proteome</keyword>
<evidence type="ECO:0000313" key="1">
    <source>
        <dbReference type="EMBL" id="MBG6135930.1"/>
    </source>
</evidence>
<dbReference type="GO" id="GO:0005829">
    <property type="term" value="C:cytosol"/>
    <property type="evidence" value="ECO:0007669"/>
    <property type="project" value="TreeGrafter"/>
</dbReference>
<dbReference type="Proteomes" id="UP000622552">
    <property type="component" value="Unassembled WGS sequence"/>
</dbReference>
<dbReference type="InterPro" id="IPR023198">
    <property type="entry name" value="PGP-like_dom2"/>
</dbReference>
<dbReference type="InterPro" id="IPR006439">
    <property type="entry name" value="HAD-SF_hydro_IA"/>
</dbReference>